<organism evidence="2 3">
    <name type="scientific">Dentiscutata erythropus</name>
    <dbReference type="NCBI Taxonomy" id="1348616"/>
    <lineage>
        <taxon>Eukaryota</taxon>
        <taxon>Fungi</taxon>
        <taxon>Fungi incertae sedis</taxon>
        <taxon>Mucoromycota</taxon>
        <taxon>Glomeromycotina</taxon>
        <taxon>Glomeromycetes</taxon>
        <taxon>Diversisporales</taxon>
        <taxon>Gigasporaceae</taxon>
        <taxon>Dentiscutata</taxon>
    </lineage>
</organism>
<dbReference type="AlphaFoldDB" id="A0A9N9K2P4"/>
<name>A0A9N9K2P4_9GLOM</name>
<evidence type="ECO:0000313" key="3">
    <source>
        <dbReference type="Proteomes" id="UP000789405"/>
    </source>
</evidence>
<proteinExistence type="predicted"/>
<feature type="non-terminal residue" evidence="2">
    <location>
        <position position="249"/>
    </location>
</feature>
<reference evidence="2" key="1">
    <citation type="submission" date="2021-06" db="EMBL/GenBank/DDBJ databases">
        <authorList>
            <person name="Kallberg Y."/>
            <person name="Tangrot J."/>
            <person name="Rosling A."/>
        </authorList>
    </citation>
    <scope>NUCLEOTIDE SEQUENCE</scope>
    <source>
        <strain evidence="2">MA453B</strain>
    </source>
</reference>
<dbReference type="EMBL" id="CAJVPY010040712">
    <property type="protein sequence ID" value="CAG8805976.1"/>
    <property type="molecule type" value="Genomic_DNA"/>
</dbReference>
<feature type="coiled-coil region" evidence="1">
    <location>
        <begin position="164"/>
        <end position="198"/>
    </location>
</feature>
<evidence type="ECO:0000256" key="1">
    <source>
        <dbReference type="SAM" id="Coils"/>
    </source>
</evidence>
<gene>
    <name evidence="2" type="ORF">DERYTH_LOCUS24383</name>
</gene>
<protein>
    <submittedName>
        <fullName evidence="2">1796_t:CDS:1</fullName>
    </submittedName>
</protein>
<sequence length="249" mass="28821">MYTITTPISTSTKTLKEEDASILEELSRKYSTEQLIEYLKGRKQVKETNEIIIKQKLLKTRNLEFSNLIEKIRNWQVPYAIYFVIFPPEDWSYDHYAGWIDKNMNKATINGIFYRTLETMKNDQNISQGIHNVIQGLLKSKKSDVKKSVEGKRKNIDYTDSRAIKKVKKEFEKSDTILKELKDTNARVTKNVTASTEKSNTNLKVLEETLLKFFKSRSNFSLSSASEAVLQAVAELLLQENQIPELPEL</sequence>
<accession>A0A9N9K2P4</accession>
<dbReference type="Proteomes" id="UP000789405">
    <property type="component" value="Unassembled WGS sequence"/>
</dbReference>
<comment type="caution">
    <text evidence="2">The sequence shown here is derived from an EMBL/GenBank/DDBJ whole genome shotgun (WGS) entry which is preliminary data.</text>
</comment>
<dbReference type="OrthoDB" id="2430946at2759"/>
<keyword evidence="3" id="KW-1185">Reference proteome</keyword>
<keyword evidence="1" id="KW-0175">Coiled coil</keyword>
<evidence type="ECO:0000313" key="2">
    <source>
        <dbReference type="EMBL" id="CAG8805976.1"/>
    </source>
</evidence>